<reference evidence="10 11" key="1">
    <citation type="submission" date="2015-12" db="EMBL/GenBank/DDBJ databases">
        <title>Genome sequence of Oceanibaculum pacificum MCCC 1A02656.</title>
        <authorList>
            <person name="Lu L."/>
            <person name="Lai Q."/>
            <person name="Shao Z."/>
            <person name="Qian P."/>
        </authorList>
    </citation>
    <scope>NUCLEOTIDE SEQUENCE [LARGE SCALE GENOMIC DNA]</scope>
    <source>
        <strain evidence="10 11">MCCC 1A02656</strain>
    </source>
</reference>
<dbReference type="Proteomes" id="UP000076400">
    <property type="component" value="Unassembled WGS sequence"/>
</dbReference>
<feature type="transmembrane region" description="Helical" evidence="8">
    <location>
        <begin position="493"/>
        <end position="511"/>
    </location>
</feature>
<evidence type="ECO:0000256" key="2">
    <source>
        <dbReference type="ARBA" id="ARBA00008537"/>
    </source>
</evidence>
<dbReference type="GO" id="GO:0005886">
    <property type="term" value="C:plasma membrane"/>
    <property type="evidence" value="ECO:0007669"/>
    <property type="project" value="UniProtKB-SubCell"/>
</dbReference>
<sequence>MSTPADAPADERPMPPLSVRLGFFAMVVGMFMAILDVQIVASSLGEIQAGLSASVEEISWVQTSYLIAEVIMIPLSGTLARVMSTRVLYTVATLGFTVMSLFCALANSIETMILARSLQGFFGGAMIPSVFATAYTIFPRRMMTKVSVTIGLTATMGPTIGPTLGGYITETLSWHWLFTLNVIPGVIVAATVWNFIRVDKAEPSYLRGLDLIGLVLLTVSLGSLQYMLEEGPKNDWFEDRLIVQLGLLSAIAGALFFVRAFTYRQPIIDIRAFGDRNFALGCTYSFIVGVGLYGSVYLTPLFLSQVRDYNAMQIGVIMMVTGLFQIGMAPVAGMLSARIDLRLMLGFGFLLFCFALYLNAHLTAQSSYWELFLPQALRGVSLMFCFIPVNRLALGTLTPDKLKNGSSLYNLMRNLGGAIGLASLNTILQERTALHLSRLSDHITLSRPEVQAYIDRLSERLGDSITGDPELAALRQLFALVQREAIVMSFNDCLLVVGFTFAVSLILMPLVRKPRGMSG</sequence>
<gene>
    <name evidence="10" type="ORF">AUP43_17205</name>
</gene>
<dbReference type="Gene3D" id="1.20.1720.10">
    <property type="entry name" value="Multidrug resistance protein D"/>
    <property type="match status" value="1"/>
</dbReference>
<evidence type="ECO:0000256" key="8">
    <source>
        <dbReference type="SAM" id="Phobius"/>
    </source>
</evidence>
<dbReference type="InterPro" id="IPR004638">
    <property type="entry name" value="EmrB-like"/>
</dbReference>
<feature type="transmembrane region" description="Helical" evidence="8">
    <location>
        <begin position="87"/>
        <end position="109"/>
    </location>
</feature>
<dbReference type="InterPro" id="IPR011701">
    <property type="entry name" value="MFS"/>
</dbReference>
<comment type="caution">
    <text evidence="10">The sequence shown here is derived from an EMBL/GenBank/DDBJ whole genome shotgun (WGS) entry which is preliminary data.</text>
</comment>
<dbReference type="STRING" id="580166.AUP43_17205"/>
<feature type="transmembrane region" description="Helical" evidence="8">
    <location>
        <begin position="343"/>
        <end position="364"/>
    </location>
</feature>
<evidence type="ECO:0000256" key="5">
    <source>
        <dbReference type="ARBA" id="ARBA00022692"/>
    </source>
</evidence>
<dbReference type="AlphaFoldDB" id="A0A154WF76"/>
<dbReference type="PANTHER" id="PTHR42718">
    <property type="entry name" value="MAJOR FACILITATOR SUPERFAMILY MULTIDRUG TRANSPORTER MFSC"/>
    <property type="match status" value="1"/>
</dbReference>
<feature type="transmembrane region" description="Helical" evidence="8">
    <location>
        <begin position="174"/>
        <end position="196"/>
    </location>
</feature>
<accession>A0A154WF76</accession>
<evidence type="ECO:0000256" key="4">
    <source>
        <dbReference type="ARBA" id="ARBA00022475"/>
    </source>
</evidence>
<keyword evidence="3" id="KW-0813">Transport</keyword>
<dbReference type="Gene3D" id="1.20.1250.20">
    <property type="entry name" value="MFS general substrate transporter like domains"/>
    <property type="match status" value="1"/>
</dbReference>
<dbReference type="GO" id="GO:0022857">
    <property type="term" value="F:transmembrane transporter activity"/>
    <property type="evidence" value="ECO:0007669"/>
    <property type="project" value="InterPro"/>
</dbReference>
<feature type="transmembrane region" description="Helical" evidence="8">
    <location>
        <begin position="121"/>
        <end position="138"/>
    </location>
</feature>
<evidence type="ECO:0000259" key="9">
    <source>
        <dbReference type="PROSITE" id="PS50850"/>
    </source>
</evidence>
<keyword evidence="4" id="KW-1003">Cell membrane</keyword>
<feature type="transmembrane region" description="Helical" evidence="8">
    <location>
        <begin position="311"/>
        <end position="331"/>
    </location>
</feature>
<evidence type="ECO:0000256" key="1">
    <source>
        <dbReference type="ARBA" id="ARBA00004651"/>
    </source>
</evidence>
<evidence type="ECO:0000313" key="11">
    <source>
        <dbReference type="Proteomes" id="UP000076400"/>
    </source>
</evidence>
<feature type="transmembrane region" description="Helical" evidence="8">
    <location>
        <begin position="208"/>
        <end position="228"/>
    </location>
</feature>
<proteinExistence type="inferred from homology"/>
<keyword evidence="11" id="KW-1185">Reference proteome</keyword>
<feature type="transmembrane region" description="Helical" evidence="8">
    <location>
        <begin position="278"/>
        <end position="299"/>
    </location>
</feature>
<dbReference type="OrthoDB" id="9771737at2"/>
<feature type="transmembrane region" description="Helical" evidence="8">
    <location>
        <begin position="240"/>
        <end position="258"/>
    </location>
</feature>
<dbReference type="EMBL" id="LPXN01000048">
    <property type="protein sequence ID" value="KZD12162.1"/>
    <property type="molecule type" value="Genomic_DNA"/>
</dbReference>
<dbReference type="InterPro" id="IPR020846">
    <property type="entry name" value="MFS_dom"/>
</dbReference>
<dbReference type="Pfam" id="PF07690">
    <property type="entry name" value="MFS_1"/>
    <property type="match status" value="1"/>
</dbReference>
<keyword evidence="5 8" id="KW-0812">Transmembrane</keyword>
<feature type="domain" description="Major facilitator superfamily (MFS) profile" evidence="9">
    <location>
        <begin position="22"/>
        <end position="516"/>
    </location>
</feature>
<comment type="subcellular location">
    <subcellularLocation>
        <location evidence="1">Cell membrane</location>
        <topology evidence="1">Multi-pass membrane protein</topology>
    </subcellularLocation>
</comment>
<dbReference type="PROSITE" id="PS50850">
    <property type="entry name" value="MFS"/>
    <property type="match status" value="1"/>
</dbReference>
<dbReference type="CDD" id="cd17503">
    <property type="entry name" value="MFS_LmrB_MDR_like"/>
    <property type="match status" value="1"/>
</dbReference>
<dbReference type="NCBIfam" id="TIGR00711">
    <property type="entry name" value="efflux_EmrB"/>
    <property type="match status" value="1"/>
</dbReference>
<feature type="transmembrane region" description="Helical" evidence="8">
    <location>
        <begin position="376"/>
        <end position="394"/>
    </location>
</feature>
<dbReference type="SUPFAM" id="SSF103473">
    <property type="entry name" value="MFS general substrate transporter"/>
    <property type="match status" value="1"/>
</dbReference>
<evidence type="ECO:0000313" key="10">
    <source>
        <dbReference type="EMBL" id="KZD12162.1"/>
    </source>
</evidence>
<evidence type="ECO:0000256" key="7">
    <source>
        <dbReference type="ARBA" id="ARBA00023136"/>
    </source>
</evidence>
<protein>
    <submittedName>
        <fullName evidence="10">MFS transporter</fullName>
    </submittedName>
</protein>
<keyword evidence="7 8" id="KW-0472">Membrane</keyword>
<evidence type="ECO:0000256" key="3">
    <source>
        <dbReference type="ARBA" id="ARBA00022448"/>
    </source>
</evidence>
<name>A0A154WF76_9PROT</name>
<feature type="transmembrane region" description="Helical" evidence="8">
    <location>
        <begin position="150"/>
        <end position="168"/>
    </location>
</feature>
<feature type="transmembrane region" description="Helical" evidence="8">
    <location>
        <begin position="60"/>
        <end position="80"/>
    </location>
</feature>
<dbReference type="InterPro" id="IPR036259">
    <property type="entry name" value="MFS_trans_sf"/>
</dbReference>
<feature type="transmembrane region" description="Helical" evidence="8">
    <location>
        <begin position="21"/>
        <end position="40"/>
    </location>
</feature>
<dbReference type="RefSeq" id="WP_067553031.1">
    <property type="nucleotide sequence ID" value="NZ_LPXN01000048.1"/>
</dbReference>
<organism evidence="10 11">
    <name type="scientific">Oceanibaculum pacificum</name>
    <dbReference type="NCBI Taxonomy" id="580166"/>
    <lineage>
        <taxon>Bacteria</taxon>
        <taxon>Pseudomonadati</taxon>
        <taxon>Pseudomonadota</taxon>
        <taxon>Alphaproteobacteria</taxon>
        <taxon>Rhodospirillales</taxon>
        <taxon>Oceanibaculaceae</taxon>
        <taxon>Oceanibaculum</taxon>
    </lineage>
</organism>
<keyword evidence="6 8" id="KW-1133">Transmembrane helix</keyword>
<dbReference type="PANTHER" id="PTHR42718:SF9">
    <property type="entry name" value="MAJOR FACILITATOR SUPERFAMILY MULTIDRUG TRANSPORTER MFSC"/>
    <property type="match status" value="1"/>
</dbReference>
<evidence type="ECO:0000256" key="6">
    <source>
        <dbReference type="ARBA" id="ARBA00022989"/>
    </source>
</evidence>
<comment type="similarity">
    <text evidence="2">Belongs to the major facilitator superfamily. EmrB family.</text>
</comment>